<reference evidence="16 17" key="1">
    <citation type="submission" date="2020-11" db="EMBL/GenBank/DDBJ databases">
        <authorList>
            <person name="Wallbank WR R."/>
            <person name="Pardo Diaz C."/>
            <person name="Kozak K."/>
            <person name="Martin S."/>
            <person name="Jiggins C."/>
            <person name="Moest M."/>
            <person name="Warren A I."/>
            <person name="Generalovic N T."/>
            <person name="Byers J.R.P. K."/>
            <person name="Montejo-Kovacevich G."/>
            <person name="Yen C E."/>
        </authorList>
    </citation>
    <scope>NUCLEOTIDE SEQUENCE [LARGE SCALE GENOMIC DNA]</scope>
</reference>
<dbReference type="GO" id="GO:0030177">
    <property type="term" value="P:positive regulation of Wnt signaling pathway"/>
    <property type="evidence" value="ECO:0007669"/>
    <property type="project" value="TreeGrafter"/>
</dbReference>
<evidence type="ECO:0000256" key="12">
    <source>
        <dbReference type="SAM" id="Phobius"/>
    </source>
</evidence>
<dbReference type="InterPro" id="IPR056780">
    <property type="entry name" value="Renin_r_C"/>
</dbReference>
<dbReference type="GO" id="GO:0031982">
    <property type="term" value="C:vesicle"/>
    <property type="evidence" value="ECO:0007669"/>
    <property type="project" value="UniProtKB-SubCell"/>
</dbReference>
<dbReference type="Pfam" id="PF25294">
    <property type="entry name" value="RENR_N"/>
    <property type="match status" value="1"/>
</dbReference>
<organism evidence="16 17">
    <name type="scientific">Hermetia illucens</name>
    <name type="common">Black soldier fly</name>
    <dbReference type="NCBI Taxonomy" id="343691"/>
    <lineage>
        <taxon>Eukaryota</taxon>
        <taxon>Metazoa</taxon>
        <taxon>Ecdysozoa</taxon>
        <taxon>Arthropoda</taxon>
        <taxon>Hexapoda</taxon>
        <taxon>Insecta</taxon>
        <taxon>Pterygota</taxon>
        <taxon>Neoptera</taxon>
        <taxon>Endopterygota</taxon>
        <taxon>Diptera</taxon>
        <taxon>Brachycera</taxon>
        <taxon>Stratiomyomorpha</taxon>
        <taxon>Stratiomyidae</taxon>
        <taxon>Hermetiinae</taxon>
        <taxon>Hermetia</taxon>
    </lineage>
</organism>
<evidence type="ECO:0000256" key="1">
    <source>
        <dbReference type="ARBA" id="ARBA00004115"/>
    </source>
</evidence>
<feature type="signal peptide" evidence="13">
    <location>
        <begin position="1"/>
        <end position="17"/>
    </location>
</feature>
<evidence type="ECO:0000256" key="5">
    <source>
        <dbReference type="ARBA" id="ARBA00022685"/>
    </source>
</evidence>
<keyword evidence="9 12" id="KW-1133">Transmembrane helix</keyword>
<keyword evidence="11" id="KW-0675">Receptor</keyword>
<dbReference type="Proteomes" id="UP000594454">
    <property type="component" value="Chromosome 3"/>
</dbReference>
<evidence type="ECO:0000256" key="10">
    <source>
        <dbReference type="ARBA" id="ARBA00023136"/>
    </source>
</evidence>
<evidence type="ECO:0000256" key="13">
    <source>
        <dbReference type="SAM" id="SignalP"/>
    </source>
</evidence>
<evidence type="ECO:0000256" key="2">
    <source>
        <dbReference type="ARBA" id="ARBA00004251"/>
    </source>
</evidence>
<dbReference type="InParanoid" id="A0A7R8UN01"/>
<keyword evidence="7 13" id="KW-0732">Signal</keyword>
<feature type="domain" description="Renin receptor N-terminal" evidence="15">
    <location>
        <begin position="18"/>
        <end position="237"/>
    </location>
</feature>
<evidence type="ECO:0000256" key="6">
    <source>
        <dbReference type="ARBA" id="ARBA00022692"/>
    </source>
</evidence>
<dbReference type="FunCoup" id="A0A7R8UN01">
    <property type="interactions" value="629"/>
</dbReference>
<proteinExistence type="predicted"/>
<sequence length="317" mass="34804">MLGAAIIFPAIFALACATGEFSVLWSPNPIVFKGDEKLNSAYLSDVYAASLGRSVSGFTQWSGLYISDPFNLPKSAVTIVVNGETHLKLSDKVKTFKLSGSDAGESLNALTSIMNVVDIDLSQDVSQLDQFAEVFGVLDTSNIPKETSDLKPQLHSEDKLFLQQIAVINQLADVLKRNDQLPTFTVIQTSLLPIRRAHGEKSAAMHEAEQLLAEALENLASSLRARQPNVLVTAVATRGDLARSRRQATQDDKITVSTINLATNYNEDYPVIFNIILWFMIVLAFSLLAISYAIATMDPGRDSIIYRMTSTRMKKDN</sequence>
<name>A0A7R8UN01_HERIL</name>
<dbReference type="InterPro" id="IPR057318">
    <property type="entry name" value="RENR_N"/>
</dbReference>
<evidence type="ECO:0000256" key="7">
    <source>
        <dbReference type="ARBA" id="ARBA00022729"/>
    </source>
</evidence>
<feature type="chain" id="PRO_5031393002" description="Renin receptor" evidence="13">
    <location>
        <begin position="18"/>
        <end position="317"/>
    </location>
</feature>
<feature type="domain" description="Renin receptor-like C-terminal transmembrane spanning segment" evidence="14">
    <location>
        <begin position="247"/>
        <end position="316"/>
    </location>
</feature>
<evidence type="ECO:0000259" key="14">
    <source>
        <dbReference type="Pfam" id="PF07850"/>
    </source>
</evidence>
<evidence type="ECO:0000259" key="15">
    <source>
        <dbReference type="Pfam" id="PF25294"/>
    </source>
</evidence>
<evidence type="ECO:0000256" key="4">
    <source>
        <dbReference type="ARBA" id="ARBA00022475"/>
    </source>
</evidence>
<dbReference type="InterPro" id="IPR012493">
    <property type="entry name" value="Renin_rcpt"/>
</dbReference>
<evidence type="ECO:0000313" key="17">
    <source>
        <dbReference type="Proteomes" id="UP000594454"/>
    </source>
</evidence>
<evidence type="ECO:0000313" key="16">
    <source>
        <dbReference type="EMBL" id="CAD7083867.1"/>
    </source>
</evidence>
<accession>A0A7R8UN01</accession>
<dbReference type="OrthoDB" id="7866065at2759"/>
<evidence type="ECO:0000256" key="8">
    <source>
        <dbReference type="ARBA" id="ARBA00022824"/>
    </source>
</evidence>
<dbReference type="EMBL" id="LR899011">
    <property type="protein sequence ID" value="CAD7083867.1"/>
    <property type="molecule type" value="Genomic_DNA"/>
</dbReference>
<dbReference type="OMA" id="CDINFEQ"/>
<keyword evidence="17" id="KW-1185">Reference proteome</keyword>
<evidence type="ECO:0008006" key="18">
    <source>
        <dbReference type="Google" id="ProtNLM"/>
    </source>
</evidence>
<protein>
    <recommendedName>
        <fullName evidence="18">Renin receptor</fullName>
    </recommendedName>
</protein>
<gene>
    <name evidence="16" type="ORF">HERILL_LOCUS6796</name>
</gene>
<keyword evidence="4" id="KW-1003">Cell membrane</keyword>
<dbReference type="GO" id="GO:0005789">
    <property type="term" value="C:endoplasmic reticulum membrane"/>
    <property type="evidence" value="ECO:0007669"/>
    <property type="project" value="UniProtKB-SubCell"/>
</dbReference>
<dbReference type="GO" id="GO:0009897">
    <property type="term" value="C:external side of plasma membrane"/>
    <property type="evidence" value="ECO:0007669"/>
    <property type="project" value="TreeGrafter"/>
</dbReference>
<evidence type="ECO:0000256" key="11">
    <source>
        <dbReference type="ARBA" id="ARBA00023170"/>
    </source>
</evidence>
<dbReference type="Pfam" id="PF07850">
    <property type="entry name" value="Renin_r"/>
    <property type="match status" value="1"/>
</dbReference>
<feature type="transmembrane region" description="Helical" evidence="12">
    <location>
        <begin position="271"/>
        <end position="295"/>
    </location>
</feature>
<dbReference type="GO" id="GO:0038023">
    <property type="term" value="F:signaling receptor activity"/>
    <property type="evidence" value="ECO:0007669"/>
    <property type="project" value="InterPro"/>
</dbReference>
<dbReference type="PANTHER" id="PTHR13351">
    <property type="entry name" value="RENIN RECEPTOR"/>
    <property type="match status" value="1"/>
</dbReference>
<dbReference type="GO" id="GO:0098588">
    <property type="term" value="C:bounding membrane of organelle"/>
    <property type="evidence" value="ECO:0007669"/>
    <property type="project" value="UniProtKB-ARBA"/>
</dbReference>
<keyword evidence="8" id="KW-0256">Endoplasmic reticulum</keyword>
<keyword evidence="5" id="KW-0165">Cleavage on pair of basic residues</keyword>
<keyword evidence="6 12" id="KW-0812">Transmembrane</keyword>
<dbReference type="AlphaFoldDB" id="A0A7R8UN01"/>
<comment type="subcellular location">
    <subcellularLocation>
        <location evidence="2">Cell membrane</location>
        <topology evidence="2">Single-pass type I membrane protein</topology>
    </subcellularLocation>
    <subcellularLocation>
        <location evidence="1">Endoplasmic reticulum membrane</location>
        <topology evidence="1">Single-pass type I membrane protein</topology>
    </subcellularLocation>
    <subcellularLocation>
        <location evidence="3">Vesicle</location>
    </subcellularLocation>
</comment>
<evidence type="ECO:0000256" key="3">
    <source>
        <dbReference type="ARBA" id="ARBA00004373"/>
    </source>
</evidence>
<evidence type="ECO:0000256" key="9">
    <source>
        <dbReference type="ARBA" id="ARBA00022989"/>
    </source>
</evidence>
<keyword evidence="10 12" id="KW-0472">Membrane</keyword>
<dbReference type="PANTHER" id="PTHR13351:SF1">
    <property type="entry name" value="RENIN RECEPTOR"/>
    <property type="match status" value="1"/>
</dbReference>